<keyword evidence="5" id="KW-1185">Reference proteome</keyword>
<keyword evidence="2" id="KW-0479">Metal-binding</keyword>
<dbReference type="Proteomes" id="UP000006054">
    <property type="component" value="Chromosome"/>
</dbReference>
<dbReference type="GO" id="GO:0046872">
    <property type="term" value="F:metal ion binding"/>
    <property type="evidence" value="ECO:0007669"/>
    <property type="project" value="UniProtKB-KW"/>
</dbReference>
<dbReference type="InterPro" id="IPR024654">
    <property type="entry name" value="Calcineurin-like_PHP_lpxH"/>
</dbReference>
<dbReference type="RefSeq" id="WP_014797508.1">
    <property type="nucleotide sequence ID" value="NC_018018.1"/>
</dbReference>
<accession>I4AJB7</accession>
<dbReference type="STRING" id="880071.Fleli_1638"/>
<organism evidence="4 5">
    <name type="scientific">Bernardetia litoralis (strain ATCC 23117 / DSM 6794 / NBRC 15988 / NCIMB 1366 / Fx l1 / Sio-4)</name>
    <name type="common">Flexibacter litoralis</name>
    <dbReference type="NCBI Taxonomy" id="880071"/>
    <lineage>
        <taxon>Bacteria</taxon>
        <taxon>Pseudomonadati</taxon>
        <taxon>Bacteroidota</taxon>
        <taxon>Cytophagia</taxon>
        <taxon>Cytophagales</taxon>
        <taxon>Bernardetiaceae</taxon>
        <taxon>Bernardetia</taxon>
    </lineage>
</organism>
<evidence type="ECO:0000256" key="1">
    <source>
        <dbReference type="ARBA" id="ARBA00008950"/>
    </source>
</evidence>
<dbReference type="SUPFAM" id="SSF56300">
    <property type="entry name" value="Metallo-dependent phosphatases"/>
    <property type="match status" value="1"/>
</dbReference>
<dbReference type="NCBIfam" id="TIGR00040">
    <property type="entry name" value="yfcE"/>
    <property type="match status" value="1"/>
</dbReference>
<dbReference type="GO" id="GO:0016787">
    <property type="term" value="F:hydrolase activity"/>
    <property type="evidence" value="ECO:0007669"/>
    <property type="project" value="UniProtKB-UniRule"/>
</dbReference>
<evidence type="ECO:0000259" key="3">
    <source>
        <dbReference type="Pfam" id="PF12850"/>
    </source>
</evidence>
<dbReference type="OrthoDB" id="9785951at2"/>
<comment type="similarity">
    <text evidence="1 2">Belongs to the metallophosphoesterase superfamily. YfcE family.</text>
</comment>
<sequence>MKIGIISDTHSYLDPQVKKYFKDCDQLWHAGDIGSIEVADELEAFKPTIFVYGNIDDQKMRVRYPKNQIFDCEGVRVFMTHIGGYPPNYNTEVRRELNEIKPRIFVCGHSHILKIMPDQKRKLIHFNSGAAGKHGFHHMRTLIRLEINKGKIENVEVIELGKRGTITDEDGV</sequence>
<evidence type="ECO:0000313" key="4">
    <source>
        <dbReference type="EMBL" id="AFM04052.1"/>
    </source>
</evidence>
<name>I4AJB7_BERLS</name>
<dbReference type="EMBL" id="CP003345">
    <property type="protein sequence ID" value="AFM04052.1"/>
    <property type="molecule type" value="Genomic_DNA"/>
</dbReference>
<evidence type="ECO:0000313" key="5">
    <source>
        <dbReference type="Proteomes" id="UP000006054"/>
    </source>
</evidence>
<dbReference type="InterPro" id="IPR029052">
    <property type="entry name" value="Metallo-depent_PP-like"/>
</dbReference>
<reference evidence="5" key="1">
    <citation type="submission" date="2012-06" db="EMBL/GenBank/DDBJ databases">
        <title>The complete genome of Flexibacter litoralis DSM 6794.</title>
        <authorList>
            <person name="Lucas S."/>
            <person name="Copeland A."/>
            <person name="Lapidus A."/>
            <person name="Glavina del Rio T."/>
            <person name="Dalin E."/>
            <person name="Tice H."/>
            <person name="Bruce D."/>
            <person name="Goodwin L."/>
            <person name="Pitluck S."/>
            <person name="Peters L."/>
            <person name="Ovchinnikova G."/>
            <person name="Lu M."/>
            <person name="Kyrpides N."/>
            <person name="Mavromatis K."/>
            <person name="Ivanova N."/>
            <person name="Brettin T."/>
            <person name="Detter J.C."/>
            <person name="Han C."/>
            <person name="Larimer F."/>
            <person name="Land M."/>
            <person name="Hauser L."/>
            <person name="Markowitz V."/>
            <person name="Cheng J.-F."/>
            <person name="Hugenholtz P."/>
            <person name="Woyke T."/>
            <person name="Wu D."/>
            <person name="Spring S."/>
            <person name="Lang E."/>
            <person name="Kopitz M."/>
            <person name="Brambilla E."/>
            <person name="Klenk H.-P."/>
            <person name="Eisen J.A."/>
        </authorList>
    </citation>
    <scope>NUCLEOTIDE SEQUENCE [LARGE SCALE GENOMIC DNA]</scope>
    <source>
        <strain evidence="5">ATCC 23117 / DSM 6794 / NBRC 15988 / NCIMB 1366 / Sio-4</strain>
    </source>
</reference>
<dbReference type="PANTHER" id="PTHR11124">
    <property type="entry name" value="VACUOLAR SORTING PROTEIN VPS29"/>
    <property type="match status" value="1"/>
</dbReference>
<gene>
    <name evidence="4" type="ordered locus">Fleli_1638</name>
</gene>
<dbReference type="eggNOG" id="COG0622">
    <property type="taxonomic scope" value="Bacteria"/>
</dbReference>
<comment type="cofactor">
    <cofactor evidence="2">
        <name>a divalent metal cation</name>
        <dbReference type="ChEBI" id="CHEBI:60240"/>
    </cofactor>
</comment>
<feature type="domain" description="Calcineurin-like phosphoesterase" evidence="3">
    <location>
        <begin position="1"/>
        <end position="149"/>
    </location>
</feature>
<dbReference type="AlphaFoldDB" id="I4AJB7"/>
<proteinExistence type="inferred from homology"/>
<dbReference type="Gene3D" id="3.60.21.10">
    <property type="match status" value="1"/>
</dbReference>
<dbReference type="PATRIC" id="fig|880071.3.peg.1613"/>
<dbReference type="EC" id="3.1.4.-" evidence="2"/>
<dbReference type="Pfam" id="PF12850">
    <property type="entry name" value="Metallophos_2"/>
    <property type="match status" value="1"/>
</dbReference>
<dbReference type="HOGENOM" id="CLU_063749_3_1_10"/>
<dbReference type="KEGG" id="fli:Fleli_1638"/>
<evidence type="ECO:0000256" key="2">
    <source>
        <dbReference type="RuleBase" id="RU362039"/>
    </source>
</evidence>
<dbReference type="InterPro" id="IPR000979">
    <property type="entry name" value="Phosphodiesterase_MJ0936/Vps29"/>
</dbReference>
<protein>
    <recommendedName>
        <fullName evidence="2">Phosphoesterase</fullName>
        <ecNumber evidence="2">3.1.4.-</ecNumber>
    </recommendedName>
</protein>